<dbReference type="NCBIfam" id="TIGR02937">
    <property type="entry name" value="sigma70-ECF"/>
    <property type="match status" value="1"/>
</dbReference>
<evidence type="ECO:0000259" key="5">
    <source>
        <dbReference type="Pfam" id="PF04542"/>
    </source>
</evidence>
<dbReference type="InterPro" id="IPR039425">
    <property type="entry name" value="RNA_pol_sigma-70-like"/>
</dbReference>
<dbReference type="InterPro" id="IPR013324">
    <property type="entry name" value="RNA_pol_sigma_r3/r4-like"/>
</dbReference>
<feature type="domain" description="RNA polymerase sigma factor 70 region 4 type 2" evidence="6">
    <location>
        <begin position="125"/>
        <end position="176"/>
    </location>
</feature>
<dbReference type="SUPFAM" id="SSF88659">
    <property type="entry name" value="Sigma3 and sigma4 domains of RNA polymerase sigma factors"/>
    <property type="match status" value="1"/>
</dbReference>
<dbReference type="STRING" id="1220578.FPE01S_01_17890"/>
<dbReference type="Proteomes" id="UP000033121">
    <property type="component" value="Unassembled WGS sequence"/>
</dbReference>
<dbReference type="Pfam" id="PF08281">
    <property type="entry name" value="Sigma70_r4_2"/>
    <property type="match status" value="1"/>
</dbReference>
<dbReference type="Gene3D" id="1.10.1740.10">
    <property type="match status" value="1"/>
</dbReference>
<gene>
    <name evidence="7" type="ORF">FPE01S_01_17890</name>
</gene>
<dbReference type="GO" id="GO:0003677">
    <property type="term" value="F:DNA binding"/>
    <property type="evidence" value="ECO:0007669"/>
    <property type="project" value="InterPro"/>
</dbReference>
<proteinExistence type="inferred from homology"/>
<evidence type="ECO:0000256" key="3">
    <source>
        <dbReference type="ARBA" id="ARBA00023082"/>
    </source>
</evidence>
<comment type="caution">
    <text evidence="7">The sequence shown here is derived from an EMBL/GenBank/DDBJ whole genome shotgun (WGS) entry which is preliminary data.</text>
</comment>
<dbReference type="InterPro" id="IPR036388">
    <property type="entry name" value="WH-like_DNA-bd_sf"/>
</dbReference>
<dbReference type="InterPro" id="IPR014284">
    <property type="entry name" value="RNA_pol_sigma-70_dom"/>
</dbReference>
<sequence length="194" mass="22722">MIADARIQFLNERIARFNDQTAYNELFTAFYPNLLTFAMGFIKSRQPAEEIVSDVFINIWQKRSRLEHVSNLKLYLYTATRNTALNYLSRHNRVMITELSEIPVELSTLPLNPERMMITAEMKKMIQEAVDRLPARCRLVFKLVREDELKYREVAELLKISQKTVEAQMTIALKRIGEVVKFDIHKTQIASPKK</sequence>
<dbReference type="InterPro" id="IPR014327">
    <property type="entry name" value="RNA_pol_sigma70_bacteroid"/>
</dbReference>
<comment type="similarity">
    <text evidence="1">Belongs to the sigma-70 factor family. ECF subfamily.</text>
</comment>
<dbReference type="Gene3D" id="1.10.10.10">
    <property type="entry name" value="Winged helix-like DNA-binding domain superfamily/Winged helix DNA-binding domain"/>
    <property type="match status" value="1"/>
</dbReference>
<evidence type="ECO:0000259" key="6">
    <source>
        <dbReference type="Pfam" id="PF08281"/>
    </source>
</evidence>
<evidence type="ECO:0000256" key="4">
    <source>
        <dbReference type="ARBA" id="ARBA00023163"/>
    </source>
</evidence>
<evidence type="ECO:0000313" key="7">
    <source>
        <dbReference type="EMBL" id="GAO42771.1"/>
    </source>
</evidence>
<protein>
    <submittedName>
        <fullName evidence="7">Putative RNA polymerase ECF-type sigma factor</fullName>
    </submittedName>
</protein>
<keyword evidence="8" id="KW-1185">Reference proteome</keyword>
<dbReference type="AlphaFoldDB" id="A0A0E9MZF3"/>
<dbReference type="GO" id="GO:0006352">
    <property type="term" value="P:DNA-templated transcription initiation"/>
    <property type="evidence" value="ECO:0007669"/>
    <property type="project" value="InterPro"/>
</dbReference>
<name>A0A0E9MZF3_9BACT</name>
<dbReference type="PANTHER" id="PTHR43133:SF46">
    <property type="entry name" value="RNA POLYMERASE SIGMA-70 FACTOR ECF SUBFAMILY"/>
    <property type="match status" value="1"/>
</dbReference>
<keyword evidence="2" id="KW-0805">Transcription regulation</keyword>
<dbReference type="EMBL" id="BBWV01000001">
    <property type="protein sequence ID" value="GAO42771.1"/>
    <property type="molecule type" value="Genomic_DNA"/>
</dbReference>
<dbReference type="PANTHER" id="PTHR43133">
    <property type="entry name" value="RNA POLYMERASE ECF-TYPE SIGMA FACTO"/>
    <property type="match status" value="1"/>
</dbReference>
<dbReference type="InterPro" id="IPR007627">
    <property type="entry name" value="RNA_pol_sigma70_r2"/>
</dbReference>
<dbReference type="RefSeq" id="WP_046368383.1">
    <property type="nucleotide sequence ID" value="NZ_BBWV01000001.1"/>
</dbReference>
<keyword evidence="4" id="KW-0804">Transcription</keyword>
<feature type="domain" description="RNA polymerase sigma-70 region 2" evidence="5">
    <location>
        <begin position="26"/>
        <end position="93"/>
    </location>
</feature>
<evidence type="ECO:0000313" key="8">
    <source>
        <dbReference type="Proteomes" id="UP000033121"/>
    </source>
</evidence>
<reference evidence="7 8" key="1">
    <citation type="submission" date="2015-04" db="EMBL/GenBank/DDBJ databases">
        <title>Whole genome shotgun sequence of Flavihumibacter petaseus NBRC 106054.</title>
        <authorList>
            <person name="Miyazawa S."/>
            <person name="Hosoyama A."/>
            <person name="Hashimoto M."/>
            <person name="Noguchi M."/>
            <person name="Tsuchikane K."/>
            <person name="Ohji S."/>
            <person name="Yamazoe A."/>
            <person name="Ichikawa N."/>
            <person name="Kimura A."/>
            <person name="Fujita N."/>
        </authorList>
    </citation>
    <scope>NUCLEOTIDE SEQUENCE [LARGE SCALE GENOMIC DNA]</scope>
    <source>
        <strain evidence="7 8">NBRC 106054</strain>
    </source>
</reference>
<dbReference type="OrthoDB" id="659361at2"/>
<keyword evidence="3" id="KW-0731">Sigma factor</keyword>
<dbReference type="InterPro" id="IPR013249">
    <property type="entry name" value="RNA_pol_sigma70_r4_t2"/>
</dbReference>
<evidence type="ECO:0000256" key="1">
    <source>
        <dbReference type="ARBA" id="ARBA00010641"/>
    </source>
</evidence>
<evidence type="ECO:0000256" key="2">
    <source>
        <dbReference type="ARBA" id="ARBA00023015"/>
    </source>
</evidence>
<dbReference type="InterPro" id="IPR013325">
    <property type="entry name" value="RNA_pol_sigma_r2"/>
</dbReference>
<dbReference type="GO" id="GO:0016987">
    <property type="term" value="F:sigma factor activity"/>
    <property type="evidence" value="ECO:0007669"/>
    <property type="project" value="UniProtKB-KW"/>
</dbReference>
<dbReference type="SUPFAM" id="SSF88946">
    <property type="entry name" value="Sigma2 domain of RNA polymerase sigma factors"/>
    <property type="match status" value="1"/>
</dbReference>
<dbReference type="Pfam" id="PF04542">
    <property type="entry name" value="Sigma70_r2"/>
    <property type="match status" value="1"/>
</dbReference>
<organism evidence="7 8">
    <name type="scientific">Flavihumibacter petaseus NBRC 106054</name>
    <dbReference type="NCBI Taxonomy" id="1220578"/>
    <lineage>
        <taxon>Bacteria</taxon>
        <taxon>Pseudomonadati</taxon>
        <taxon>Bacteroidota</taxon>
        <taxon>Chitinophagia</taxon>
        <taxon>Chitinophagales</taxon>
        <taxon>Chitinophagaceae</taxon>
        <taxon>Flavihumibacter</taxon>
    </lineage>
</organism>
<dbReference type="NCBIfam" id="TIGR02985">
    <property type="entry name" value="Sig70_bacteroi1"/>
    <property type="match status" value="1"/>
</dbReference>
<accession>A0A0E9MZF3</accession>